<proteinExistence type="predicted"/>
<evidence type="ECO:0000313" key="3">
    <source>
        <dbReference type="Proteomes" id="UP000005446"/>
    </source>
</evidence>
<dbReference type="Proteomes" id="UP000005446">
    <property type="component" value="Unassembled WGS sequence"/>
</dbReference>
<dbReference type="OrthoDB" id="10490348at2759"/>
<sequence length="101" mass="11276">MPGRDITLDSPIGLKERPSSHKGKERAPRDAPFMISHKRLQEALNVDARDNTQSPTGSDSTSNISDDKGSKKKESSLVRMVKEMDGVEDYTRCNPLAQQQY</sequence>
<gene>
    <name evidence="2" type="ORF">M7I_7814</name>
</gene>
<reference evidence="2 3" key="1">
    <citation type="journal article" date="2012" name="Eukaryot. Cell">
        <title>Genome sequence of the fungus Glarea lozoyensis: the first genome sequence of a species from the Helotiaceae family.</title>
        <authorList>
            <person name="Youssar L."/>
            <person name="Gruening B.A."/>
            <person name="Erxleben A."/>
            <person name="Guenther S."/>
            <person name="Huettel W."/>
        </authorList>
    </citation>
    <scope>NUCLEOTIDE SEQUENCE [LARGE SCALE GENOMIC DNA]</scope>
    <source>
        <strain evidence="3">ATCC 74030 / MF5533</strain>
    </source>
</reference>
<feature type="compositionally biased region" description="Polar residues" evidence="1">
    <location>
        <begin position="51"/>
        <end position="64"/>
    </location>
</feature>
<comment type="caution">
    <text evidence="2">The sequence shown here is derived from an EMBL/GenBank/DDBJ whole genome shotgun (WGS) entry which is preliminary data.</text>
</comment>
<protein>
    <submittedName>
        <fullName evidence="2">Uncharacterized protein</fullName>
    </submittedName>
</protein>
<keyword evidence="3" id="KW-1185">Reference proteome</keyword>
<feature type="compositionally biased region" description="Basic and acidic residues" evidence="1">
    <location>
        <begin position="65"/>
        <end position="80"/>
    </location>
</feature>
<evidence type="ECO:0000313" key="2">
    <source>
        <dbReference type="EMBL" id="EHK96485.1"/>
    </source>
</evidence>
<name>H0EYB5_GLAL7</name>
<dbReference type="HOGENOM" id="CLU_2291991_0_0_1"/>
<dbReference type="EMBL" id="AGUE01000248">
    <property type="protein sequence ID" value="EHK96485.1"/>
    <property type="molecule type" value="Genomic_DNA"/>
</dbReference>
<dbReference type="AlphaFoldDB" id="H0EYB5"/>
<feature type="region of interest" description="Disordered" evidence="1">
    <location>
        <begin position="1"/>
        <end position="80"/>
    </location>
</feature>
<accession>H0EYB5</accession>
<dbReference type="InParanoid" id="H0EYB5"/>
<organism evidence="2 3">
    <name type="scientific">Glarea lozoyensis (strain ATCC 74030 / MF5533)</name>
    <dbReference type="NCBI Taxonomy" id="1104152"/>
    <lineage>
        <taxon>Eukaryota</taxon>
        <taxon>Fungi</taxon>
        <taxon>Dikarya</taxon>
        <taxon>Ascomycota</taxon>
        <taxon>Pezizomycotina</taxon>
        <taxon>Leotiomycetes</taxon>
        <taxon>Helotiales</taxon>
        <taxon>Helotiaceae</taxon>
        <taxon>Glarea</taxon>
    </lineage>
</organism>
<evidence type="ECO:0000256" key="1">
    <source>
        <dbReference type="SAM" id="MobiDB-lite"/>
    </source>
</evidence>